<protein>
    <submittedName>
        <fullName evidence="1">Uncharacterized protein</fullName>
    </submittedName>
</protein>
<reference evidence="1" key="1">
    <citation type="journal article" date="2019" name="bioRxiv">
        <title>The Genome of the Zebra Mussel, Dreissena polymorpha: A Resource for Invasive Species Research.</title>
        <authorList>
            <person name="McCartney M.A."/>
            <person name="Auch B."/>
            <person name="Kono T."/>
            <person name="Mallez S."/>
            <person name="Zhang Y."/>
            <person name="Obille A."/>
            <person name="Becker A."/>
            <person name="Abrahante J.E."/>
            <person name="Garbe J."/>
            <person name="Badalamenti J.P."/>
            <person name="Herman A."/>
            <person name="Mangelson H."/>
            <person name="Liachko I."/>
            <person name="Sullivan S."/>
            <person name="Sone E.D."/>
            <person name="Koren S."/>
            <person name="Silverstein K.A.T."/>
            <person name="Beckman K.B."/>
            <person name="Gohl D.M."/>
        </authorList>
    </citation>
    <scope>NUCLEOTIDE SEQUENCE</scope>
    <source>
        <strain evidence="1">Duluth1</strain>
        <tissue evidence="1">Whole animal</tissue>
    </source>
</reference>
<comment type="caution">
    <text evidence="1">The sequence shown here is derived from an EMBL/GenBank/DDBJ whole genome shotgun (WGS) entry which is preliminary data.</text>
</comment>
<sequence length="235" mass="26330">MIIAGFSEAKVSGQKDICLQCMDFTFNDYLNECDSNALKELLILNKSNVRSLLLENNSLEVSKILAVLQQSKHSLERLKTIVAPELFKALNNLNIQELHFIGQIDESSMSDALTSLPILTYLCIEDSILMEQTVLPGTIQDIYLLKCTCKAFFLRRLLVYLSSLKHDVQLYLESVIVTDSHTPIFQSEILLSDMTNINLCIEQGNNDLYDILPCITIGKLSVHTAVDVSLASKIV</sequence>
<evidence type="ECO:0000313" key="1">
    <source>
        <dbReference type="EMBL" id="KAH3786846.1"/>
    </source>
</evidence>
<proteinExistence type="predicted"/>
<gene>
    <name evidence="1" type="ORF">DPMN_164959</name>
</gene>
<name>A0A9D4IST6_DREPO</name>
<organism evidence="1 2">
    <name type="scientific">Dreissena polymorpha</name>
    <name type="common">Zebra mussel</name>
    <name type="synonym">Mytilus polymorpha</name>
    <dbReference type="NCBI Taxonomy" id="45954"/>
    <lineage>
        <taxon>Eukaryota</taxon>
        <taxon>Metazoa</taxon>
        <taxon>Spiralia</taxon>
        <taxon>Lophotrochozoa</taxon>
        <taxon>Mollusca</taxon>
        <taxon>Bivalvia</taxon>
        <taxon>Autobranchia</taxon>
        <taxon>Heteroconchia</taxon>
        <taxon>Euheterodonta</taxon>
        <taxon>Imparidentia</taxon>
        <taxon>Neoheterodontei</taxon>
        <taxon>Myida</taxon>
        <taxon>Dreissenoidea</taxon>
        <taxon>Dreissenidae</taxon>
        <taxon>Dreissena</taxon>
    </lineage>
</organism>
<reference evidence="1" key="2">
    <citation type="submission" date="2020-11" db="EMBL/GenBank/DDBJ databases">
        <authorList>
            <person name="McCartney M.A."/>
            <person name="Auch B."/>
            <person name="Kono T."/>
            <person name="Mallez S."/>
            <person name="Becker A."/>
            <person name="Gohl D.M."/>
            <person name="Silverstein K.A.T."/>
            <person name="Koren S."/>
            <person name="Bechman K.B."/>
            <person name="Herman A."/>
            <person name="Abrahante J.E."/>
            <person name="Garbe J."/>
        </authorList>
    </citation>
    <scope>NUCLEOTIDE SEQUENCE</scope>
    <source>
        <strain evidence="1">Duluth1</strain>
        <tissue evidence="1">Whole animal</tissue>
    </source>
</reference>
<dbReference type="AlphaFoldDB" id="A0A9D4IST6"/>
<dbReference type="EMBL" id="JAIWYP010000008">
    <property type="protein sequence ID" value="KAH3786846.1"/>
    <property type="molecule type" value="Genomic_DNA"/>
</dbReference>
<accession>A0A9D4IST6</accession>
<keyword evidence="2" id="KW-1185">Reference proteome</keyword>
<evidence type="ECO:0000313" key="2">
    <source>
        <dbReference type="Proteomes" id="UP000828390"/>
    </source>
</evidence>
<dbReference type="Proteomes" id="UP000828390">
    <property type="component" value="Unassembled WGS sequence"/>
</dbReference>